<evidence type="ECO:0000256" key="3">
    <source>
        <dbReference type="ARBA" id="ARBA00022523"/>
    </source>
</evidence>
<dbReference type="GO" id="GO:0010497">
    <property type="term" value="P:plasmodesmata-mediated intercellular transport"/>
    <property type="evidence" value="ECO:0007669"/>
    <property type="project" value="UniProtKB-ARBA"/>
</dbReference>
<feature type="domain" description="Cupin type-1" evidence="14">
    <location>
        <begin position="65"/>
        <end position="205"/>
    </location>
</feature>
<dbReference type="EMBL" id="BPVZ01000048">
    <property type="protein sequence ID" value="GKV17462.1"/>
    <property type="molecule type" value="Genomic_DNA"/>
</dbReference>
<protein>
    <recommendedName>
        <fullName evidence="13">Germin-like protein</fullName>
    </recommendedName>
</protein>
<dbReference type="GO" id="GO:0030145">
    <property type="term" value="F:manganese ion binding"/>
    <property type="evidence" value="ECO:0007669"/>
    <property type="project" value="UniProtKB-UniRule"/>
</dbReference>
<dbReference type="PRINTS" id="PR00325">
    <property type="entry name" value="GERMIN"/>
</dbReference>
<feature type="binding site" evidence="11">
    <location>
        <position position="107"/>
    </location>
    <ligand>
        <name>Mn(2+)</name>
        <dbReference type="ChEBI" id="CHEBI:29035"/>
    </ligand>
</feature>
<keyword evidence="8" id="KW-0325">Glycoprotein</keyword>
<feature type="binding site" evidence="11">
    <location>
        <position position="105"/>
    </location>
    <ligand>
        <name>Mn(2+)</name>
        <dbReference type="ChEBI" id="CHEBI:29035"/>
    </ligand>
</feature>
<keyword evidence="6 13" id="KW-0732">Signal</keyword>
<evidence type="ECO:0000256" key="1">
    <source>
        <dbReference type="ARBA" id="ARBA00004271"/>
    </source>
</evidence>
<evidence type="ECO:0000256" key="2">
    <source>
        <dbReference type="ARBA" id="ARBA00007456"/>
    </source>
</evidence>
<dbReference type="GO" id="GO:0048046">
    <property type="term" value="C:apoplast"/>
    <property type="evidence" value="ECO:0007669"/>
    <property type="project" value="UniProtKB-SubCell"/>
</dbReference>
<keyword evidence="5 10" id="KW-0479">Metal-binding</keyword>
<dbReference type="AlphaFoldDB" id="A0AAV5K0T9"/>
<evidence type="ECO:0000313" key="15">
    <source>
        <dbReference type="EMBL" id="GKV17462.1"/>
    </source>
</evidence>
<feature type="chain" id="PRO_5043108256" description="Germin-like protein" evidence="13">
    <location>
        <begin position="21"/>
        <end position="207"/>
    </location>
</feature>
<dbReference type="Pfam" id="PF00190">
    <property type="entry name" value="Cupin_1"/>
    <property type="match status" value="1"/>
</dbReference>
<keyword evidence="3 13" id="KW-0052">Apoplast</keyword>
<keyword evidence="9 10" id="KW-0464">Manganese</keyword>
<dbReference type="GO" id="GO:0009506">
    <property type="term" value="C:plasmodesma"/>
    <property type="evidence" value="ECO:0007669"/>
    <property type="project" value="UniProtKB-ARBA"/>
</dbReference>
<feature type="signal peptide" evidence="13">
    <location>
        <begin position="1"/>
        <end position="20"/>
    </location>
</feature>
<keyword evidence="7 12" id="KW-1015">Disulfide bond</keyword>
<dbReference type="InterPro" id="IPR014710">
    <property type="entry name" value="RmlC-like_jellyroll"/>
</dbReference>
<evidence type="ECO:0000256" key="8">
    <source>
        <dbReference type="ARBA" id="ARBA00023180"/>
    </source>
</evidence>
<feature type="binding site" evidence="10">
    <location>
        <position position="112"/>
    </location>
    <ligand>
        <name>oxalate</name>
        <dbReference type="ChEBI" id="CHEBI:30623"/>
    </ligand>
</feature>
<feature type="binding site" evidence="11">
    <location>
        <position position="151"/>
    </location>
    <ligand>
        <name>Mn(2+)</name>
        <dbReference type="ChEBI" id="CHEBI:29035"/>
    </ligand>
</feature>
<dbReference type="FunFam" id="2.60.120.10:FF:000025">
    <property type="entry name" value="germin-like protein subfamily 2 member 1"/>
    <property type="match status" value="1"/>
</dbReference>
<dbReference type="PANTHER" id="PTHR31238">
    <property type="entry name" value="GERMIN-LIKE PROTEIN SUBFAMILY 3 MEMBER 3"/>
    <property type="match status" value="1"/>
</dbReference>
<sequence>MNLTLLFCIIFCTCISICLSDSGNLQDTCPRGSQTAFINGLLCKNPSDVSASDFGSSKLGDAGEIDIVTRSAVSIATAKDFPGLNTLGLSVARTDLELDGIVVPHSHPRATEMFFVYKGEVVAGFIDTNKNLFKKILREGDVIVFPRGLLHFCYNNGFELATAYSFFNGQNPGVVSITDAIVSSDSDIMSKIKKRLISASESEVSYN</sequence>
<dbReference type="CDD" id="cd02241">
    <property type="entry name" value="cupin_OxOx"/>
    <property type="match status" value="1"/>
</dbReference>
<evidence type="ECO:0000259" key="14">
    <source>
        <dbReference type="SMART" id="SM00835"/>
    </source>
</evidence>
<dbReference type="InterPro" id="IPR001929">
    <property type="entry name" value="Germin"/>
</dbReference>
<evidence type="ECO:0000256" key="4">
    <source>
        <dbReference type="ARBA" id="ARBA00022525"/>
    </source>
</evidence>
<reference evidence="15 16" key="1">
    <citation type="journal article" date="2021" name="Commun. Biol.">
        <title>The genome of Shorea leprosula (Dipterocarpaceae) highlights the ecological relevance of drought in aseasonal tropical rainforests.</title>
        <authorList>
            <person name="Ng K.K.S."/>
            <person name="Kobayashi M.J."/>
            <person name="Fawcett J.A."/>
            <person name="Hatakeyama M."/>
            <person name="Paape T."/>
            <person name="Ng C.H."/>
            <person name="Ang C.C."/>
            <person name="Tnah L.H."/>
            <person name="Lee C.T."/>
            <person name="Nishiyama T."/>
            <person name="Sese J."/>
            <person name="O'Brien M.J."/>
            <person name="Copetti D."/>
            <person name="Mohd Noor M.I."/>
            <person name="Ong R.C."/>
            <person name="Putra M."/>
            <person name="Sireger I.Z."/>
            <person name="Indrioko S."/>
            <person name="Kosugi Y."/>
            <person name="Izuno A."/>
            <person name="Isagi Y."/>
            <person name="Lee S.L."/>
            <person name="Shimizu K.K."/>
        </authorList>
    </citation>
    <scope>NUCLEOTIDE SEQUENCE [LARGE SCALE GENOMIC DNA]</scope>
    <source>
        <strain evidence="15">214</strain>
    </source>
</reference>
<dbReference type="SUPFAM" id="SSF51182">
    <property type="entry name" value="RmlC-like cupins"/>
    <property type="match status" value="1"/>
</dbReference>
<name>A0AAV5K0T9_9ROSI</name>
<evidence type="ECO:0000256" key="6">
    <source>
        <dbReference type="ARBA" id="ARBA00022729"/>
    </source>
</evidence>
<dbReference type="Gene3D" id="2.60.120.10">
    <property type="entry name" value="Jelly Rolls"/>
    <property type="match status" value="1"/>
</dbReference>
<evidence type="ECO:0000256" key="13">
    <source>
        <dbReference type="RuleBase" id="RU366015"/>
    </source>
</evidence>
<comment type="similarity">
    <text evidence="2 13">Belongs to the germin family.</text>
</comment>
<evidence type="ECO:0000256" key="5">
    <source>
        <dbReference type="ARBA" id="ARBA00022723"/>
    </source>
</evidence>
<keyword evidence="16" id="KW-1185">Reference proteome</keyword>
<evidence type="ECO:0000313" key="16">
    <source>
        <dbReference type="Proteomes" id="UP001054252"/>
    </source>
</evidence>
<evidence type="ECO:0000256" key="10">
    <source>
        <dbReference type="PIRSR" id="PIRSR601929-1"/>
    </source>
</evidence>
<dbReference type="InterPro" id="IPR011051">
    <property type="entry name" value="RmlC_Cupin_sf"/>
</dbReference>
<dbReference type="Proteomes" id="UP001054252">
    <property type="component" value="Unassembled WGS sequence"/>
</dbReference>
<feature type="binding site" evidence="11">
    <location>
        <position position="112"/>
    </location>
    <ligand>
        <name>Mn(2+)</name>
        <dbReference type="ChEBI" id="CHEBI:29035"/>
    </ligand>
</feature>
<gene>
    <name evidence="15" type="ORF">SLEP1_g27972</name>
</gene>
<evidence type="ECO:0000256" key="7">
    <source>
        <dbReference type="ARBA" id="ARBA00023157"/>
    </source>
</evidence>
<evidence type="ECO:0000256" key="9">
    <source>
        <dbReference type="ARBA" id="ARBA00023211"/>
    </source>
</evidence>
<dbReference type="InterPro" id="IPR006045">
    <property type="entry name" value="Cupin_1"/>
</dbReference>
<dbReference type="SMART" id="SM00835">
    <property type="entry name" value="Cupin_1"/>
    <property type="match status" value="1"/>
</dbReference>
<feature type="binding site" evidence="10">
    <location>
        <position position="107"/>
    </location>
    <ligand>
        <name>oxalate</name>
        <dbReference type="ChEBI" id="CHEBI:30623"/>
    </ligand>
</feature>
<feature type="disulfide bond" evidence="12">
    <location>
        <begin position="29"/>
        <end position="43"/>
    </location>
</feature>
<accession>A0AAV5K0T9</accession>
<keyword evidence="4 13" id="KW-0964">Secreted</keyword>
<dbReference type="GO" id="GO:2000280">
    <property type="term" value="P:regulation of root development"/>
    <property type="evidence" value="ECO:0007669"/>
    <property type="project" value="UniProtKB-ARBA"/>
</dbReference>
<evidence type="ECO:0000256" key="11">
    <source>
        <dbReference type="PIRSR" id="PIRSR601929-2"/>
    </source>
</evidence>
<evidence type="ECO:0000256" key="12">
    <source>
        <dbReference type="PIRSR" id="PIRSR601929-3"/>
    </source>
</evidence>
<organism evidence="15 16">
    <name type="scientific">Rubroshorea leprosula</name>
    <dbReference type="NCBI Taxonomy" id="152421"/>
    <lineage>
        <taxon>Eukaryota</taxon>
        <taxon>Viridiplantae</taxon>
        <taxon>Streptophyta</taxon>
        <taxon>Embryophyta</taxon>
        <taxon>Tracheophyta</taxon>
        <taxon>Spermatophyta</taxon>
        <taxon>Magnoliopsida</taxon>
        <taxon>eudicotyledons</taxon>
        <taxon>Gunneridae</taxon>
        <taxon>Pentapetalae</taxon>
        <taxon>rosids</taxon>
        <taxon>malvids</taxon>
        <taxon>Malvales</taxon>
        <taxon>Dipterocarpaceae</taxon>
        <taxon>Rubroshorea</taxon>
    </lineage>
</organism>
<dbReference type="InterPro" id="IPR019780">
    <property type="entry name" value="Germin_Mn-BS"/>
</dbReference>
<dbReference type="PROSITE" id="PS00725">
    <property type="entry name" value="GERMIN"/>
    <property type="match status" value="1"/>
</dbReference>
<comment type="subcellular location">
    <subcellularLocation>
        <location evidence="1 13">Secreted</location>
        <location evidence="1 13">Extracellular space</location>
        <location evidence="1 13">Apoplast</location>
    </subcellularLocation>
</comment>
<comment type="caution">
    <text evidence="15">The sequence shown here is derived from an EMBL/GenBank/DDBJ whole genome shotgun (WGS) entry which is preliminary data.</text>
</comment>
<proteinExistence type="inferred from homology"/>